<name>A0A9X2EHI1_9SPHN</name>
<dbReference type="PANTHER" id="PTHR46825">
    <property type="entry name" value="D-ALANYL-D-ALANINE-CARBOXYPEPTIDASE/ENDOPEPTIDASE AMPH"/>
    <property type="match status" value="1"/>
</dbReference>
<keyword evidence="3" id="KW-1185">Reference proteome</keyword>
<dbReference type="SUPFAM" id="SSF56601">
    <property type="entry name" value="beta-lactamase/transpeptidase-like"/>
    <property type="match status" value="1"/>
</dbReference>
<evidence type="ECO:0000313" key="3">
    <source>
        <dbReference type="Proteomes" id="UP001155128"/>
    </source>
</evidence>
<dbReference type="PANTHER" id="PTHR46825:SF9">
    <property type="entry name" value="BETA-LACTAMASE-RELATED DOMAIN-CONTAINING PROTEIN"/>
    <property type="match status" value="1"/>
</dbReference>
<dbReference type="InterPro" id="IPR012338">
    <property type="entry name" value="Beta-lactam/transpept-like"/>
</dbReference>
<sequence>MIPSLFALAIGSAVQPTAAPTIDNSVTAIRTEYGDVLAAADPGLTPATQFQAGSISKWACSVAILRMVDSDRFTLDSTIGDVLPGYEGKGAATIRVRDLLANRSGLADGLMPALREQGPEALLMMDIGALEAANMFAAGDPAAPRDSDYSYDLVNWIMVQAILEHQSSQPIADYLADDLFGQQAANLADTFIASGIPDLNDAPAVEGDVMPVPGWLQCAGGMVTTPVDLIGFMYWVEQDALSVDGVEALMEPTTWNEDGTAYTLGGSILIDAETDQRVFWLSGSNGAFKSRAAYNLWTGEAFAAMNAVDDAGALSRAVETWYWGEQLAEPIMPPPAPPGD</sequence>
<dbReference type="AlphaFoldDB" id="A0A9X2EHI1"/>
<comment type="caution">
    <text evidence="2">The sequence shown here is derived from an EMBL/GenBank/DDBJ whole genome shotgun (WGS) entry which is preliminary data.</text>
</comment>
<dbReference type="RefSeq" id="WP_252113793.1">
    <property type="nucleotide sequence ID" value="NZ_JAMSHT010000001.1"/>
</dbReference>
<dbReference type="InterPro" id="IPR001466">
    <property type="entry name" value="Beta-lactam-related"/>
</dbReference>
<proteinExistence type="predicted"/>
<gene>
    <name evidence="2" type="ORF">NDO55_07180</name>
</gene>
<evidence type="ECO:0000313" key="2">
    <source>
        <dbReference type="EMBL" id="MCM8557601.1"/>
    </source>
</evidence>
<organism evidence="2 3">
    <name type="scientific">Sphingomicrobium sediminis</name>
    <dbReference type="NCBI Taxonomy" id="2950949"/>
    <lineage>
        <taxon>Bacteria</taxon>
        <taxon>Pseudomonadati</taxon>
        <taxon>Pseudomonadota</taxon>
        <taxon>Alphaproteobacteria</taxon>
        <taxon>Sphingomonadales</taxon>
        <taxon>Sphingomonadaceae</taxon>
        <taxon>Sphingomicrobium</taxon>
    </lineage>
</organism>
<dbReference type="InterPro" id="IPR050491">
    <property type="entry name" value="AmpC-like"/>
</dbReference>
<protein>
    <submittedName>
        <fullName evidence="2">Beta-lactamase family protein</fullName>
    </submittedName>
</protein>
<reference evidence="2" key="1">
    <citation type="submission" date="2022-06" db="EMBL/GenBank/DDBJ databases">
        <title>Sphingomicrobium sedimins sp. nov., a marine bacterium isolated from tidal flat.</title>
        <authorList>
            <person name="Kim C.-H."/>
            <person name="Yoo Y."/>
            <person name="Kim J.-J."/>
        </authorList>
    </citation>
    <scope>NUCLEOTIDE SEQUENCE</scope>
    <source>
        <strain evidence="2">GRR-S6-50</strain>
    </source>
</reference>
<evidence type="ECO:0000259" key="1">
    <source>
        <dbReference type="Pfam" id="PF00144"/>
    </source>
</evidence>
<dbReference type="Proteomes" id="UP001155128">
    <property type="component" value="Unassembled WGS sequence"/>
</dbReference>
<feature type="domain" description="Beta-lactamase-related" evidence="1">
    <location>
        <begin position="43"/>
        <end position="304"/>
    </location>
</feature>
<dbReference type="Pfam" id="PF00144">
    <property type="entry name" value="Beta-lactamase"/>
    <property type="match status" value="1"/>
</dbReference>
<dbReference type="Gene3D" id="3.40.710.10">
    <property type="entry name" value="DD-peptidase/beta-lactamase superfamily"/>
    <property type="match status" value="1"/>
</dbReference>
<dbReference type="EMBL" id="JAMSHT010000001">
    <property type="protein sequence ID" value="MCM8557601.1"/>
    <property type="molecule type" value="Genomic_DNA"/>
</dbReference>
<accession>A0A9X2EHI1</accession>